<evidence type="ECO:0000313" key="9">
    <source>
        <dbReference type="EMBL" id="HIR56180.1"/>
    </source>
</evidence>
<dbReference type="GO" id="GO:0005737">
    <property type="term" value="C:cytoplasm"/>
    <property type="evidence" value="ECO:0007669"/>
    <property type="project" value="UniProtKB-SubCell"/>
</dbReference>
<comment type="caution">
    <text evidence="9">The sequence shown here is derived from an EMBL/GenBank/DDBJ whole genome shotgun (WGS) entry which is preliminary data.</text>
</comment>
<feature type="binding site" evidence="7">
    <location>
        <begin position="331"/>
        <end position="335"/>
    </location>
    <ligand>
        <name>ATP</name>
        <dbReference type="ChEBI" id="CHEBI:30616"/>
    </ligand>
</feature>
<accession>A0A9D1DNL9</accession>
<keyword evidence="3 7" id="KW-0808">Transferase</keyword>
<evidence type="ECO:0000256" key="5">
    <source>
        <dbReference type="ARBA" id="ARBA00022777"/>
    </source>
</evidence>
<feature type="site" description="Transition state stabilizer" evidence="7">
    <location>
        <position position="241"/>
    </location>
</feature>
<feature type="binding site" evidence="7">
    <location>
        <position position="14"/>
    </location>
    <ligand>
        <name>ATP</name>
        <dbReference type="ChEBI" id="CHEBI:30616"/>
    </ligand>
</feature>
<dbReference type="InterPro" id="IPR000890">
    <property type="entry name" value="Aliphatic_acid_kin_short-chain"/>
</dbReference>
<keyword evidence="5 7" id="KW-0418">Kinase</keyword>
<dbReference type="HAMAP" id="MF_00020">
    <property type="entry name" value="Acetate_kinase"/>
    <property type="match status" value="1"/>
</dbReference>
<dbReference type="EMBL" id="DVHF01000010">
    <property type="protein sequence ID" value="HIR56180.1"/>
    <property type="molecule type" value="Genomic_DNA"/>
</dbReference>
<keyword evidence="6 7" id="KW-0067">ATP-binding</keyword>
<feature type="active site" description="Proton donor/acceptor" evidence="7">
    <location>
        <position position="148"/>
    </location>
</feature>
<feature type="site" description="Transition state stabilizer" evidence="7">
    <location>
        <position position="180"/>
    </location>
</feature>
<evidence type="ECO:0000313" key="10">
    <source>
        <dbReference type="Proteomes" id="UP000886785"/>
    </source>
</evidence>
<comment type="cofactor">
    <cofactor evidence="7">
        <name>Mg(2+)</name>
        <dbReference type="ChEBI" id="CHEBI:18420"/>
    </cofactor>
    <cofactor evidence="7">
        <name>Mn(2+)</name>
        <dbReference type="ChEBI" id="CHEBI:29035"/>
    </cofactor>
    <text evidence="7">Mg(2+). Can also accept Mn(2+).</text>
</comment>
<evidence type="ECO:0000256" key="6">
    <source>
        <dbReference type="ARBA" id="ARBA00022840"/>
    </source>
</evidence>
<keyword evidence="7" id="KW-0479">Metal-binding</keyword>
<evidence type="ECO:0000256" key="1">
    <source>
        <dbReference type="ARBA" id="ARBA00008748"/>
    </source>
</evidence>
<comment type="similarity">
    <text evidence="1 7 8">Belongs to the acetokinase family.</text>
</comment>
<comment type="subunit">
    <text evidence="7">Homodimer.</text>
</comment>
<dbReference type="PANTHER" id="PTHR21060:SF15">
    <property type="entry name" value="ACETATE KINASE-RELATED"/>
    <property type="match status" value="1"/>
</dbReference>
<dbReference type="GO" id="GO:0005524">
    <property type="term" value="F:ATP binding"/>
    <property type="evidence" value="ECO:0007669"/>
    <property type="project" value="UniProtKB-KW"/>
</dbReference>
<evidence type="ECO:0000256" key="7">
    <source>
        <dbReference type="HAMAP-Rule" id="MF_00020"/>
    </source>
</evidence>
<keyword evidence="4 7" id="KW-0547">Nucleotide-binding</keyword>
<dbReference type="CDD" id="cd24010">
    <property type="entry name" value="ASKHA_NBD_AcK_PK"/>
    <property type="match status" value="1"/>
</dbReference>
<dbReference type="InterPro" id="IPR023865">
    <property type="entry name" value="Aliphatic_acid_kinase_CS"/>
</dbReference>
<gene>
    <name evidence="7" type="primary">ackA</name>
    <name evidence="9" type="ORF">IAA54_00770</name>
</gene>
<dbReference type="InterPro" id="IPR004372">
    <property type="entry name" value="Ac/propionate_kinase"/>
</dbReference>
<reference evidence="9" key="1">
    <citation type="submission" date="2020-10" db="EMBL/GenBank/DDBJ databases">
        <authorList>
            <person name="Gilroy R."/>
        </authorList>
    </citation>
    <scope>NUCLEOTIDE SEQUENCE</scope>
    <source>
        <strain evidence="9">ChiSjej1B19-7085</strain>
    </source>
</reference>
<dbReference type="GO" id="GO:0006085">
    <property type="term" value="P:acetyl-CoA biosynthetic process"/>
    <property type="evidence" value="ECO:0007669"/>
    <property type="project" value="UniProtKB-UniRule"/>
</dbReference>
<reference evidence="9" key="2">
    <citation type="journal article" date="2021" name="PeerJ">
        <title>Extensive microbial diversity within the chicken gut microbiome revealed by metagenomics and culture.</title>
        <authorList>
            <person name="Gilroy R."/>
            <person name="Ravi A."/>
            <person name="Getino M."/>
            <person name="Pursley I."/>
            <person name="Horton D.L."/>
            <person name="Alikhan N.F."/>
            <person name="Baker D."/>
            <person name="Gharbi K."/>
            <person name="Hall N."/>
            <person name="Watson M."/>
            <person name="Adriaenssens E.M."/>
            <person name="Foster-Nyarko E."/>
            <person name="Jarju S."/>
            <person name="Secka A."/>
            <person name="Antonio M."/>
            <person name="Oren A."/>
            <person name="Chaudhuri R.R."/>
            <person name="La Ragione R."/>
            <person name="Hildebrand F."/>
            <person name="Pallen M.J."/>
        </authorList>
    </citation>
    <scope>NUCLEOTIDE SEQUENCE</scope>
    <source>
        <strain evidence="9">ChiSjej1B19-7085</strain>
    </source>
</reference>
<dbReference type="SUPFAM" id="SSF53067">
    <property type="entry name" value="Actin-like ATPase domain"/>
    <property type="match status" value="2"/>
</dbReference>
<dbReference type="EC" id="2.7.2.1" evidence="7"/>
<feature type="binding site" evidence="7">
    <location>
        <begin position="208"/>
        <end position="212"/>
    </location>
    <ligand>
        <name>ATP</name>
        <dbReference type="ChEBI" id="CHEBI:30616"/>
    </ligand>
</feature>
<dbReference type="PROSITE" id="PS01076">
    <property type="entry name" value="ACETATE_KINASE_2"/>
    <property type="match status" value="1"/>
</dbReference>
<keyword evidence="7" id="KW-0460">Magnesium</keyword>
<evidence type="ECO:0000256" key="3">
    <source>
        <dbReference type="ARBA" id="ARBA00022679"/>
    </source>
</evidence>
<sequence>MKILVINAGSSSLKYQLIDMDDEKVLAKGNCERIGIGGHIGHKTAEGVSVEKDLDFPTHKEAFLAVVDMLTSGEGKVIDNVDEISAIGHRVLHGSEKYKTSTLITDEVIDDIMAFRELGPLHNPPQAIAMRACQEVFGKETPMVAVFDTSFHQTMPPKAYMFGIPYEYYEKYSIRRYGFHGTSHRYVTAEYFQVSGRQEEGTKLIICHLGNGSSISAVKDGEVVDTSMGLTPLDGFIMGTRCGGIDPSVVTYIANKEHKTPDEMSDLMNKKSGFLGISGVTSDCRDLHKAAAEGNERAALALEMFVYQIKKFIGGYAAAMGGVDAIAFTGGIGENDDVIRAEICRDMEYLGLAIDEEANKNASRHDAKFSTDLSGVEAWVLPTNEEIMIARDTQVLMLKTALDRLTSLGMAAKI</sequence>
<protein>
    <recommendedName>
        <fullName evidence="7">Acetate kinase</fullName>
        <ecNumber evidence="7">2.7.2.1</ecNumber>
    </recommendedName>
    <alternativeName>
        <fullName evidence="7">Acetokinase</fullName>
    </alternativeName>
</protein>
<dbReference type="PROSITE" id="PS01075">
    <property type="entry name" value="ACETATE_KINASE_1"/>
    <property type="match status" value="1"/>
</dbReference>
<proteinExistence type="inferred from homology"/>
<organism evidence="9 10">
    <name type="scientific">Candidatus Gallacutalibacter pullicola</name>
    <dbReference type="NCBI Taxonomy" id="2840830"/>
    <lineage>
        <taxon>Bacteria</taxon>
        <taxon>Bacillati</taxon>
        <taxon>Bacillota</taxon>
        <taxon>Clostridia</taxon>
        <taxon>Eubacteriales</taxon>
        <taxon>Candidatus Gallacutalibacter</taxon>
    </lineage>
</organism>
<comment type="pathway">
    <text evidence="7">Metabolic intermediate biosynthesis; acetyl-CoA biosynthesis; acetyl-CoA from acetate: step 1/2.</text>
</comment>
<dbReference type="AlphaFoldDB" id="A0A9D1DNL9"/>
<keyword evidence="2 7" id="KW-0963">Cytoplasm</keyword>
<dbReference type="Pfam" id="PF00871">
    <property type="entry name" value="Acetate_kinase"/>
    <property type="match status" value="1"/>
</dbReference>
<comment type="catalytic activity">
    <reaction evidence="7">
        <text>acetate + ATP = acetyl phosphate + ADP</text>
        <dbReference type="Rhea" id="RHEA:11352"/>
        <dbReference type="ChEBI" id="CHEBI:22191"/>
        <dbReference type="ChEBI" id="CHEBI:30089"/>
        <dbReference type="ChEBI" id="CHEBI:30616"/>
        <dbReference type="ChEBI" id="CHEBI:456216"/>
        <dbReference type="EC" id="2.7.2.1"/>
    </reaction>
</comment>
<dbReference type="NCBIfam" id="TIGR00016">
    <property type="entry name" value="ackA"/>
    <property type="match status" value="1"/>
</dbReference>
<feature type="binding site" evidence="7">
    <location>
        <position position="385"/>
    </location>
    <ligand>
        <name>Mg(2+)</name>
        <dbReference type="ChEBI" id="CHEBI:18420"/>
    </ligand>
</feature>
<dbReference type="PRINTS" id="PR00471">
    <property type="entry name" value="ACETATEKNASE"/>
</dbReference>
<dbReference type="GO" id="GO:0008776">
    <property type="term" value="F:acetate kinase activity"/>
    <property type="evidence" value="ECO:0007669"/>
    <property type="project" value="UniProtKB-UniRule"/>
</dbReference>
<feature type="binding site" evidence="7">
    <location>
        <begin position="283"/>
        <end position="285"/>
    </location>
    <ligand>
        <name>ATP</name>
        <dbReference type="ChEBI" id="CHEBI:30616"/>
    </ligand>
</feature>
<comment type="subcellular location">
    <subcellularLocation>
        <location evidence="7">Cytoplasm</location>
    </subcellularLocation>
</comment>
<name>A0A9D1DNL9_9FIRM</name>
<evidence type="ECO:0000256" key="8">
    <source>
        <dbReference type="RuleBase" id="RU003835"/>
    </source>
</evidence>
<dbReference type="Gene3D" id="3.30.420.40">
    <property type="match status" value="2"/>
</dbReference>
<comment type="function">
    <text evidence="7">Catalyzes the formation of acetyl phosphate from acetate and ATP. Can also catalyze the reverse reaction.</text>
</comment>
<evidence type="ECO:0000256" key="2">
    <source>
        <dbReference type="ARBA" id="ARBA00022490"/>
    </source>
</evidence>
<dbReference type="PIRSF" id="PIRSF000722">
    <property type="entry name" value="Acetate_prop_kin"/>
    <property type="match status" value="1"/>
</dbReference>
<dbReference type="PANTHER" id="PTHR21060">
    <property type="entry name" value="ACETATE KINASE"/>
    <property type="match status" value="1"/>
</dbReference>
<dbReference type="GO" id="GO:0006083">
    <property type="term" value="P:acetate metabolic process"/>
    <property type="evidence" value="ECO:0007669"/>
    <property type="project" value="TreeGrafter"/>
</dbReference>
<dbReference type="Proteomes" id="UP000886785">
    <property type="component" value="Unassembled WGS sequence"/>
</dbReference>
<dbReference type="InterPro" id="IPR043129">
    <property type="entry name" value="ATPase_NBD"/>
</dbReference>
<dbReference type="GO" id="GO:0000287">
    <property type="term" value="F:magnesium ion binding"/>
    <property type="evidence" value="ECO:0007669"/>
    <property type="project" value="UniProtKB-UniRule"/>
</dbReference>
<evidence type="ECO:0000256" key="4">
    <source>
        <dbReference type="ARBA" id="ARBA00022741"/>
    </source>
</evidence>
<feature type="binding site" evidence="7">
    <location>
        <position position="90"/>
    </location>
    <ligand>
        <name>substrate</name>
    </ligand>
</feature>
<feature type="binding site" evidence="7">
    <location>
        <position position="7"/>
    </location>
    <ligand>
        <name>Mg(2+)</name>
        <dbReference type="ChEBI" id="CHEBI:18420"/>
    </ligand>
</feature>